<dbReference type="RefSeq" id="WP_288185672.1">
    <property type="nucleotide sequence ID" value="NZ_LT608335.1"/>
</dbReference>
<name>A0A212M099_9FIRM</name>
<evidence type="ECO:0000313" key="1">
    <source>
        <dbReference type="EMBL" id="SCM83186.1"/>
    </source>
</evidence>
<accession>A0A212M099</accession>
<dbReference type="GO" id="GO:0051536">
    <property type="term" value="F:iron-sulfur cluster binding"/>
    <property type="evidence" value="ECO:0007669"/>
    <property type="project" value="InterPro"/>
</dbReference>
<dbReference type="AlphaFoldDB" id="A0A212M099"/>
<dbReference type="InterPro" id="IPR006487">
    <property type="entry name" value="Phage_lambda_L"/>
</dbReference>
<gene>
    <name evidence="1" type="ORF">KL86SPO_70044</name>
</gene>
<dbReference type="Pfam" id="PF05100">
    <property type="entry name" value="Phage_tail_L"/>
    <property type="match status" value="1"/>
</dbReference>
<organism evidence="1">
    <name type="scientific">uncultured Sporomusa sp</name>
    <dbReference type="NCBI Taxonomy" id="307249"/>
    <lineage>
        <taxon>Bacteria</taxon>
        <taxon>Bacillati</taxon>
        <taxon>Bacillota</taxon>
        <taxon>Negativicutes</taxon>
        <taxon>Selenomonadales</taxon>
        <taxon>Sporomusaceae</taxon>
        <taxon>Sporomusa</taxon>
        <taxon>environmental samples</taxon>
    </lineage>
</organism>
<protein>
    <submittedName>
        <fullName evidence="1">Minor tail protein L</fullName>
    </submittedName>
</protein>
<dbReference type="EMBL" id="FMJE01000007">
    <property type="protein sequence ID" value="SCM83186.1"/>
    <property type="molecule type" value="Genomic_DNA"/>
</dbReference>
<dbReference type="GO" id="GO:0030430">
    <property type="term" value="C:host cell cytoplasm"/>
    <property type="evidence" value="ECO:0007669"/>
    <property type="project" value="InterPro"/>
</dbReference>
<sequence length="205" mass="22785">MLNLSVAGMLEKSLLASDGVWLLLAEVAIQNSGEPLRLVRNNEDIVWNGYNWTAFNFQLGEIIEDIEGKPEAVPLQISNITQIVQAYVEKHDGLTGTTVTLRVVHSQHLDNTLPEVEEIFTVESTTCDSKWVNFYLGSDISTQLRFPFRRVLKNFCAWRDQYKGLECGYAGALPACDGTLQSCRVRGNAVRYGGEPSIPEGGLYA</sequence>
<dbReference type="GO" id="GO:0046718">
    <property type="term" value="P:symbiont entry into host cell"/>
    <property type="evidence" value="ECO:0007669"/>
    <property type="project" value="InterPro"/>
</dbReference>
<proteinExistence type="predicted"/>
<reference evidence="1" key="1">
    <citation type="submission" date="2016-08" db="EMBL/GenBank/DDBJ databases">
        <authorList>
            <person name="Seilhamer J.J."/>
        </authorList>
    </citation>
    <scope>NUCLEOTIDE SEQUENCE</scope>
    <source>
        <strain evidence="1">86</strain>
    </source>
</reference>